<dbReference type="RefSeq" id="WP_066675399.1">
    <property type="nucleotide sequence ID" value="NZ_CABMIZ010000009.1"/>
</dbReference>
<dbReference type="GeneID" id="303559805"/>
<dbReference type="EMBL" id="CP023671">
    <property type="protein sequence ID" value="AYE33651.1"/>
    <property type="molecule type" value="Genomic_DNA"/>
</dbReference>
<accession>A0A9N7JKP1</accession>
<name>A0A9N7JKP1_CLOSE</name>
<dbReference type="EMBL" id="CP099799">
    <property type="protein sequence ID" value="USS00210.1"/>
    <property type="molecule type" value="Genomic_DNA"/>
</dbReference>
<dbReference type="Proteomes" id="UP001055437">
    <property type="component" value="Chromosome"/>
</dbReference>
<dbReference type="Proteomes" id="UP000280586">
    <property type="component" value="Chromosome"/>
</dbReference>
<reference evidence="1 3" key="1">
    <citation type="submission" date="2017-09" db="EMBL/GenBank/DDBJ databases">
        <authorList>
            <person name="Thomas P."/>
            <person name="Seyboldt C."/>
        </authorList>
    </citation>
    <scope>NUCLEOTIDE SEQUENCE [LARGE SCALE GENOMIC DNA]</scope>
    <source>
        <strain evidence="1 3">DSM 7534</strain>
    </source>
</reference>
<dbReference type="OrthoDB" id="5518952at2"/>
<gene>
    <name evidence="1" type="ORF">CP523_03790</name>
    <name evidence="2" type="ORF">NH397_12025</name>
</gene>
<organism evidence="1 3">
    <name type="scientific">Clostridium septicum</name>
    <dbReference type="NCBI Taxonomy" id="1504"/>
    <lineage>
        <taxon>Bacteria</taxon>
        <taxon>Bacillati</taxon>
        <taxon>Bacillota</taxon>
        <taxon>Clostridia</taxon>
        <taxon>Eubacteriales</taxon>
        <taxon>Clostridiaceae</taxon>
        <taxon>Clostridium</taxon>
    </lineage>
</organism>
<protein>
    <submittedName>
        <fullName evidence="1">Uncharacterized protein</fullName>
    </submittedName>
</protein>
<evidence type="ECO:0000313" key="2">
    <source>
        <dbReference type="EMBL" id="USS00210.1"/>
    </source>
</evidence>
<dbReference type="AlphaFoldDB" id="A0A9N7JKP1"/>
<dbReference type="KEGG" id="csep:CP523_03790"/>
<sequence>MKLVKVVFDSYEKGRITRVCVPFDYGPSRRYRDGENRYHFYDLDSPLSNHNLSILPQQIKSIEILNETFCPEDYVKWTPSWFLSRDWGIYS</sequence>
<evidence type="ECO:0000313" key="3">
    <source>
        <dbReference type="Proteomes" id="UP000280586"/>
    </source>
</evidence>
<keyword evidence="4" id="KW-1185">Reference proteome</keyword>
<evidence type="ECO:0000313" key="1">
    <source>
        <dbReference type="EMBL" id="AYE33651.1"/>
    </source>
</evidence>
<proteinExistence type="predicted"/>
<evidence type="ECO:0000313" key="4">
    <source>
        <dbReference type="Proteomes" id="UP001055437"/>
    </source>
</evidence>
<reference evidence="2" key="2">
    <citation type="submission" date="2022-06" db="EMBL/GenBank/DDBJ databases">
        <authorList>
            <person name="Holder M.E."/>
            <person name="Ajami N.J."/>
            <person name="Petrosino J.F."/>
        </authorList>
    </citation>
    <scope>NUCLEOTIDE SEQUENCE</scope>
    <source>
        <strain evidence="2">RMA 8861</strain>
    </source>
</reference>